<feature type="domain" description="dUTPase-like" evidence="5">
    <location>
        <begin position="20"/>
        <end position="58"/>
    </location>
</feature>
<evidence type="ECO:0000256" key="2">
    <source>
        <dbReference type="ARBA" id="ARBA00006581"/>
    </source>
</evidence>
<feature type="domain" description="dUTPase-like" evidence="5">
    <location>
        <begin position="59"/>
        <end position="98"/>
    </location>
</feature>
<keyword evidence="7" id="KW-1185">Reference proteome</keyword>
<dbReference type="GO" id="GO:0006226">
    <property type="term" value="P:dUMP biosynthetic process"/>
    <property type="evidence" value="ECO:0007669"/>
    <property type="project" value="InterPro"/>
</dbReference>
<comment type="similarity">
    <text evidence="2">Belongs to the dUTPase family.</text>
</comment>
<dbReference type="SUPFAM" id="SSF51283">
    <property type="entry name" value="dUTPase-like"/>
    <property type="match status" value="1"/>
</dbReference>
<sequence length="100" mass="11021">MPEQIPIIKFKRISENAFEPKKGSEFAAGYDLRSANEYTIPPMEKLLVSTDLQIALPDVSKGDRIAQLICEKICYPTLQEVDDLDQTGRGESGFGSSGVN</sequence>
<dbReference type="InterPro" id="IPR036157">
    <property type="entry name" value="dUTPase-like_sf"/>
</dbReference>
<evidence type="ECO:0000313" key="7">
    <source>
        <dbReference type="Proteomes" id="UP000014500"/>
    </source>
</evidence>
<dbReference type="GO" id="GO:0000287">
    <property type="term" value="F:magnesium ion binding"/>
    <property type="evidence" value="ECO:0007669"/>
    <property type="project" value="InterPro"/>
</dbReference>
<keyword evidence="4" id="KW-0546">Nucleotide metabolism</keyword>
<evidence type="ECO:0000259" key="5">
    <source>
        <dbReference type="Pfam" id="PF00692"/>
    </source>
</evidence>
<dbReference type="InterPro" id="IPR029054">
    <property type="entry name" value="dUTPase-like"/>
</dbReference>
<dbReference type="Proteomes" id="UP000014500">
    <property type="component" value="Unassembled WGS sequence"/>
</dbReference>
<dbReference type="GO" id="GO:0046081">
    <property type="term" value="P:dUTP catabolic process"/>
    <property type="evidence" value="ECO:0007669"/>
    <property type="project" value="InterPro"/>
</dbReference>
<dbReference type="EnsemblMetazoa" id="SMAR006984-RA">
    <property type="protein sequence ID" value="SMAR006984-PA"/>
    <property type="gene ID" value="SMAR006984"/>
</dbReference>
<dbReference type="PANTHER" id="PTHR11241:SF0">
    <property type="entry name" value="DEOXYURIDINE 5'-TRIPHOSPHATE NUCLEOTIDOHYDROLASE"/>
    <property type="match status" value="1"/>
</dbReference>
<dbReference type="eggNOG" id="KOG3370">
    <property type="taxonomic scope" value="Eukaryota"/>
</dbReference>
<name>T1J0D9_STRMM</name>
<dbReference type="PhylomeDB" id="T1J0D9"/>
<reference evidence="6" key="2">
    <citation type="submission" date="2015-02" db="UniProtKB">
        <authorList>
            <consortium name="EnsemblMetazoa"/>
        </authorList>
    </citation>
    <scope>IDENTIFICATION</scope>
</reference>
<dbReference type="HOGENOM" id="CLU_2309505_0_0_1"/>
<dbReference type="GO" id="GO:0004170">
    <property type="term" value="F:dUTP diphosphatase activity"/>
    <property type="evidence" value="ECO:0007669"/>
    <property type="project" value="UniProtKB-EC"/>
</dbReference>
<dbReference type="Pfam" id="PF00692">
    <property type="entry name" value="dUTPase"/>
    <property type="match status" value="2"/>
</dbReference>
<dbReference type="AlphaFoldDB" id="T1J0D9"/>
<dbReference type="Gene3D" id="2.70.40.10">
    <property type="match status" value="2"/>
</dbReference>
<comment type="pathway">
    <text evidence="1">Pyrimidine metabolism; dUMP biosynthesis; dUMP from dCTP (dUTP route): step 2/2.</text>
</comment>
<evidence type="ECO:0000313" key="6">
    <source>
        <dbReference type="EnsemblMetazoa" id="SMAR006984-PA"/>
    </source>
</evidence>
<reference evidence="7" key="1">
    <citation type="submission" date="2011-05" db="EMBL/GenBank/DDBJ databases">
        <authorList>
            <person name="Richards S.R."/>
            <person name="Qu J."/>
            <person name="Jiang H."/>
            <person name="Jhangiani S.N."/>
            <person name="Agravi P."/>
            <person name="Goodspeed R."/>
            <person name="Gross S."/>
            <person name="Mandapat C."/>
            <person name="Jackson L."/>
            <person name="Mathew T."/>
            <person name="Pu L."/>
            <person name="Thornton R."/>
            <person name="Saada N."/>
            <person name="Wilczek-Boney K.B."/>
            <person name="Lee S."/>
            <person name="Kovar C."/>
            <person name="Wu Y."/>
            <person name="Scherer S.E."/>
            <person name="Worley K.C."/>
            <person name="Muzny D.M."/>
            <person name="Gibbs R."/>
        </authorList>
    </citation>
    <scope>NUCLEOTIDE SEQUENCE</scope>
    <source>
        <strain evidence="7">Brora</strain>
    </source>
</reference>
<dbReference type="InterPro" id="IPR008181">
    <property type="entry name" value="dUTPase"/>
</dbReference>
<dbReference type="EC" id="3.6.1.23" evidence="3"/>
<accession>T1J0D9</accession>
<organism evidence="6 7">
    <name type="scientific">Strigamia maritima</name>
    <name type="common">European centipede</name>
    <name type="synonym">Geophilus maritimus</name>
    <dbReference type="NCBI Taxonomy" id="126957"/>
    <lineage>
        <taxon>Eukaryota</taxon>
        <taxon>Metazoa</taxon>
        <taxon>Ecdysozoa</taxon>
        <taxon>Arthropoda</taxon>
        <taxon>Myriapoda</taxon>
        <taxon>Chilopoda</taxon>
        <taxon>Pleurostigmophora</taxon>
        <taxon>Geophilomorpha</taxon>
        <taxon>Linotaeniidae</taxon>
        <taxon>Strigamia</taxon>
    </lineage>
</organism>
<evidence type="ECO:0000256" key="4">
    <source>
        <dbReference type="ARBA" id="ARBA00023080"/>
    </source>
</evidence>
<dbReference type="PANTHER" id="PTHR11241">
    <property type="entry name" value="DEOXYURIDINE 5'-TRIPHOSPHATE NUCLEOTIDOHYDROLASE"/>
    <property type="match status" value="1"/>
</dbReference>
<dbReference type="EMBL" id="JH431734">
    <property type="status" value="NOT_ANNOTATED_CDS"/>
    <property type="molecule type" value="Genomic_DNA"/>
</dbReference>
<dbReference type="STRING" id="126957.T1J0D9"/>
<evidence type="ECO:0000256" key="3">
    <source>
        <dbReference type="ARBA" id="ARBA00012379"/>
    </source>
</evidence>
<protein>
    <recommendedName>
        <fullName evidence="3">dUTP diphosphatase</fullName>
        <ecNumber evidence="3">3.6.1.23</ecNumber>
    </recommendedName>
</protein>
<proteinExistence type="inferred from homology"/>
<evidence type="ECO:0000256" key="1">
    <source>
        <dbReference type="ARBA" id="ARBA00005142"/>
    </source>
</evidence>